<evidence type="ECO:0000256" key="5">
    <source>
        <dbReference type="ARBA" id="ARBA00022989"/>
    </source>
</evidence>
<sequence>MIVPLLIESGVVLAYAVAGLLLMLVGYGVVDLITPGKLHELLWTEKSRNASILVASNLLGVAIIVAVAIRASAGDLVWGLVSTIVYGVIGIIIMAASFLIVDALTPGRLGEIVHSETVHPAVWVNASAHFGIAIIMASALL</sequence>
<evidence type="ECO:0000313" key="8">
    <source>
        <dbReference type="EMBL" id="GAA4386298.1"/>
    </source>
</evidence>
<evidence type="ECO:0000256" key="7">
    <source>
        <dbReference type="SAM" id="Phobius"/>
    </source>
</evidence>
<protein>
    <submittedName>
        <fullName evidence="8">DUF350 domain-containing protein</fullName>
    </submittedName>
</protein>
<gene>
    <name evidence="8" type="ORF">GCM10023167_09070</name>
</gene>
<comment type="subcellular location">
    <subcellularLocation>
        <location evidence="1">Cell membrane</location>
        <topology evidence="1">Multi-pass membrane protein</topology>
    </subcellularLocation>
</comment>
<comment type="similarity">
    <text evidence="2">Belongs to the UPF0719 family.</text>
</comment>
<evidence type="ECO:0000256" key="6">
    <source>
        <dbReference type="ARBA" id="ARBA00023136"/>
    </source>
</evidence>
<feature type="transmembrane region" description="Helical" evidence="7">
    <location>
        <begin position="121"/>
        <end position="140"/>
    </location>
</feature>
<keyword evidence="9" id="KW-1185">Reference proteome</keyword>
<name>A0ABP8J790_9MICO</name>
<evidence type="ECO:0000256" key="1">
    <source>
        <dbReference type="ARBA" id="ARBA00004651"/>
    </source>
</evidence>
<feature type="transmembrane region" description="Helical" evidence="7">
    <location>
        <begin position="76"/>
        <end position="101"/>
    </location>
</feature>
<proteinExistence type="inferred from homology"/>
<dbReference type="EMBL" id="BAABGL010000004">
    <property type="protein sequence ID" value="GAA4386298.1"/>
    <property type="molecule type" value="Genomic_DNA"/>
</dbReference>
<dbReference type="Proteomes" id="UP001500642">
    <property type="component" value="Unassembled WGS sequence"/>
</dbReference>
<comment type="caution">
    <text evidence="8">The sequence shown here is derived from an EMBL/GenBank/DDBJ whole genome shotgun (WGS) entry which is preliminary data.</text>
</comment>
<dbReference type="Pfam" id="PF03994">
    <property type="entry name" value="DUF350"/>
    <property type="match status" value="1"/>
</dbReference>
<keyword evidence="6 7" id="KW-0472">Membrane</keyword>
<feature type="transmembrane region" description="Helical" evidence="7">
    <location>
        <begin position="50"/>
        <end position="69"/>
    </location>
</feature>
<organism evidence="8 9">
    <name type="scientific">Brevibacterium pityocampae</name>
    <dbReference type="NCBI Taxonomy" id="506594"/>
    <lineage>
        <taxon>Bacteria</taxon>
        <taxon>Bacillati</taxon>
        <taxon>Actinomycetota</taxon>
        <taxon>Actinomycetes</taxon>
        <taxon>Micrococcales</taxon>
        <taxon>Brevibacteriaceae</taxon>
        <taxon>Brevibacterium</taxon>
    </lineage>
</organism>
<keyword evidence="3" id="KW-1003">Cell membrane</keyword>
<evidence type="ECO:0000256" key="2">
    <source>
        <dbReference type="ARBA" id="ARBA00005779"/>
    </source>
</evidence>
<feature type="transmembrane region" description="Helical" evidence="7">
    <location>
        <begin position="12"/>
        <end position="30"/>
    </location>
</feature>
<keyword evidence="4 7" id="KW-0812">Transmembrane</keyword>
<evidence type="ECO:0000256" key="3">
    <source>
        <dbReference type="ARBA" id="ARBA00022475"/>
    </source>
</evidence>
<dbReference type="RefSeq" id="WP_247425524.1">
    <property type="nucleotide sequence ID" value="NZ_BAABGL010000004.1"/>
</dbReference>
<reference evidence="9" key="1">
    <citation type="journal article" date="2019" name="Int. J. Syst. Evol. Microbiol.">
        <title>The Global Catalogue of Microorganisms (GCM) 10K type strain sequencing project: providing services to taxonomists for standard genome sequencing and annotation.</title>
        <authorList>
            <consortium name="The Broad Institute Genomics Platform"/>
            <consortium name="The Broad Institute Genome Sequencing Center for Infectious Disease"/>
            <person name="Wu L."/>
            <person name="Ma J."/>
        </authorList>
    </citation>
    <scope>NUCLEOTIDE SEQUENCE [LARGE SCALE GENOMIC DNA]</scope>
    <source>
        <strain evidence="9">JCM 17808</strain>
    </source>
</reference>
<evidence type="ECO:0000313" key="9">
    <source>
        <dbReference type="Proteomes" id="UP001500642"/>
    </source>
</evidence>
<keyword evidence="5 7" id="KW-1133">Transmembrane helix</keyword>
<evidence type="ECO:0000256" key="4">
    <source>
        <dbReference type="ARBA" id="ARBA00022692"/>
    </source>
</evidence>
<dbReference type="InterPro" id="IPR007140">
    <property type="entry name" value="DUF350"/>
</dbReference>
<accession>A0ABP8J790</accession>